<dbReference type="InterPro" id="IPR013108">
    <property type="entry name" value="Amidohydro_3"/>
</dbReference>
<dbReference type="RefSeq" id="WP_044824226.1">
    <property type="nucleotide sequence ID" value="NZ_CP009687.1"/>
</dbReference>
<feature type="binding site" evidence="7">
    <location>
        <position position="309"/>
    </location>
    <ligand>
        <name>substrate</name>
    </ligand>
</feature>
<keyword evidence="4 7" id="KW-0378">Hydrolase</keyword>
<dbReference type="InterPro" id="IPR002195">
    <property type="entry name" value="Dihydroorotase_CS"/>
</dbReference>
<dbReference type="KEGG" id="cace:CACET_c33520"/>
<feature type="binding site" evidence="7">
    <location>
        <position position="60"/>
    </location>
    <ligand>
        <name>Zn(2+)</name>
        <dbReference type="ChEBI" id="CHEBI:29105"/>
        <label>1</label>
    </ligand>
</feature>
<dbReference type="SUPFAM" id="SSF51338">
    <property type="entry name" value="Composite domain of metallo-dependent hydrolases"/>
    <property type="match status" value="1"/>
</dbReference>
<feature type="domain" description="Dihydroorotase catalytic" evidence="9">
    <location>
        <begin position="52"/>
        <end position="236"/>
    </location>
</feature>
<keyword evidence="5 7" id="KW-0862">Zinc</keyword>
<accession>A0A0D8IC55</accession>
<feature type="domain" description="Amidohydrolase 3" evidence="8">
    <location>
        <begin position="278"/>
        <end position="422"/>
    </location>
</feature>
<dbReference type="UniPathway" id="UPA00070">
    <property type="reaction ID" value="UER00117"/>
</dbReference>
<feature type="binding site" evidence="7">
    <location>
        <position position="278"/>
    </location>
    <ligand>
        <name>substrate</name>
    </ligand>
</feature>
<feature type="binding site" evidence="7">
    <location>
        <position position="94"/>
    </location>
    <ligand>
        <name>substrate</name>
    </ligand>
</feature>
<evidence type="ECO:0000256" key="1">
    <source>
        <dbReference type="ARBA" id="ARBA00002368"/>
    </source>
</evidence>
<dbReference type="OrthoDB" id="9765462at2"/>
<comment type="similarity">
    <text evidence="2 7">Belongs to the metallo-dependent hydrolases superfamily. DHOase family. Class I DHOase subfamily.</text>
</comment>
<dbReference type="STRING" id="84022.CACET_c33520"/>
<keyword evidence="3 7" id="KW-0479">Metal-binding</keyword>
<dbReference type="GO" id="GO:0044205">
    <property type="term" value="P:'de novo' UMP biosynthetic process"/>
    <property type="evidence" value="ECO:0007669"/>
    <property type="project" value="UniProtKB-UniRule"/>
</dbReference>
<protein>
    <recommendedName>
        <fullName evidence="7">Dihydroorotase</fullName>
        <shortName evidence="7">DHOase</shortName>
        <ecNumber evidence="7">3.5.2.3</ecNumber>
    </recommendedName>
</protein>
<evidence type="ECO:0000259" key="8">
    <source>
        <dbReference type="Pfam" id="PF07969"/>
    </source>
</evidence>
<dbReference type="PROSITE" id="PS00483">
    <property type="entry name" value="DIHYDROOROTASE_2"/>
    <property type="match status" value="1"/>
</dbReference>
<feature type="binding site" evidence="7">
    <location>
        <position position="152"/>
    </location>
    <ligand>
        <name>Zn(2+)</name>
        <dbReference type="ChEBI" id="CHEBI:29105"/>
        <label>2</label>
    </ligand>
</feature>
<dbReference type="EC" id="3.5.2.3" evidence="7"/>
<comment type="catalytic activity">
    <reaction evidence="7">
        <text>(S)-dihydroorotate + H2O = N-carbamoyl-L-aspartate + H(+)</text>
        <dbReference type="Rhea" id="RHEA:24296"/>
        <dbReference type="ChEBI" id="CHEBI:15377"/>
        <dbReference type="ChEBI" id="CHEBI:15378"/>
        <dbReference type="ChEBI" id="CHEBI:30864"/>
        <dbReference type="ChEBI" id="CHEBI:32814"/>
        <dbReference type="EC" id="3.5.2.3"/>
    </reaction>
</comment>
<dbReference type="GO" id="GO:0004038">
    <property type="term" value="F:allantoinase activity"/>
    <property type="evidence" value="ECO:0007669"/>
    <property type="project" value="TreeGrafter"/>
</dbReference>
<dbReference type="PANTHER" id="PTHR43668">
    <property type="entry name" value="ALLANTOINASE"/>
    <property type="match status" value="1"/>
</dbReference>
<feature type="binding site" evidence="7">
    <location>
        <position position="232"/>
    </location>
    <ligand>
        <name>Zn(2+)</name>
        <dbReference type="ChEBI" id="CHEBI:29105"/>
        <label>2</label>
    </ligand>
</feature>
<feature type="binding site" evidence="7">
    <location>
        <position position="152"/>
    </location>
    <ligand>
        <name>Zn(2+)</name>
        <dbReference type="ChEBI" id="CHEBI:29105"/>
        <label>1</label>
    </ligand>
</feature>
<evidence type="ECO:0000313" key="11">
    <source>
        <dbReference type="Proteomes" id="UP000035704"/>
    </source>
</evidence>
<dbReference type="EMBL" id="CP009687">
    <property type="protein sequence ID" value="AKL96796.1"/>
    <property type="molecule type" value="Genomic_DNA"/>
</dbReference>
<dbReference type="PATRIC" id="fig|84022.5.peg.3543"/>
<dbReference type="InterPro" id="IPR050138">
    <property type="entry name" value="DHOase/Allantoinase_Hydrolase"/>
</dbReference>
<dbReference type="HAMAP" id="MF_00220_B">
    <property type="entry name" value="PyrC_classI_B"/>
    <property type="match status" value="1"/>
</dbReference>
<dbReference type="InterPro" id="IPR011059">
    <property type="entry name" value="Metal-dep_hydrolase_composite"/>
</dbReference>
<dbReference type="CDD" id="cd01317">
    <property type="entry name" value="DHOase_IIa"/>
    <property type="match status" value="1"/>
</dbReference>
<reference evidence="10 11" key="1">
    <citation type="submission" date="2014-10" db="EMBL/GenBank/DDBJ databases">
        <title>Genome sequence of Clostridium aceticum DSM 1496.</title>
        <authorList>
            <person name="Poehlein A."/>
            <person name="Schiel-Bengelsdorf B."/>
            <person name="Gottschalk G."/>
            <person name="Duerre P."/>
            <person name="Daniel R."/>
        </authorList>
    </citation>
    <scope>NUCLEOTIDE SEQUENCE [LARGE SCALE GENOMIC DNA]</scope>
    <source>
        <strain evidence="10 11">DSM 1496</strain>
    </source>
</reference>
<dbReference type="PANTHER" id="PTHR43668:SF2">
    <property type="entry name" value="ALLANTOINASE"/>
    <property type="match status" value="1"/>
</dbReference>
<comment type="function">
    <text evidence="1 7">Catalyzes the reversible cyclization of carbamoyl aspartate to dihydroorotate.</text>
</comment>
<dbReference type="PROSITE" id="PS00482">
    <property type="entry name" value="DIHYDROOROTASE_1"/>
    <property type="match status" value="1"/>
</dbReference>
<comment type="pathway">
    <text evidence="7">Pyrimidine metabolism; UMP biosynthesis via de novo pathway; (S)-dihydroorotate from bicarbonate: step 3/3.</text>
</comment>
<dbReference type="GO" id="GO:0008270">
    <property type="term" value="F:zinc ion binding"/>
    <property type="evidence" value="ECO:0007669"/>
    <property type="project" value="UniProtKB-UniRule"/>
</dbReference>
<keyword evidence="11" id="KW-1185">Reference proteome</keyword>
<evidence type="ECO:0000256" key="7">
    <source>
        <dbReference type="HAMAP-Rule" id="MF_00220"/>
    </source>
</evidence>
<dbReference type="InterPro" id="IPR032466">
    <property type="entry name" value="Metal_Hydrolase"/>
</dbReference>
<dbReference type="InterPro" id="IPR024403">
    <property type="entry name" value="DHOase_cat"/>
</dbReference>
<keyword evidence="6 7" id="KW-0665">Pyrimidine biosynthesis</keyword>
<sequence length="434" mass="46818">MSLLIKNGRVIDPIANIDEVKDVLIKDHKIAAVAKNIEVTAQKIVDAKGCWVVPGLIDVHVHLREPGFEYKETIETGSKSAATGGFTTICCMPNTNPVIDSIEIVDFIFDKASKEAVVKVLPIGTITKGQLGEELAEIKEMVQKGICGISEDGKTVMNPLLMGEALKLAAELNIPVFSHCEDHALAGQGAMNEGKRSRELGIQGIPGASEEVIAARDIALAKDRGAKLHLCHISTKGTVEILKKGKEEGVFVTAEVCPHHFALTEEVVTAEDTNTKMNPPLRSQEDVEAIKEALRNGTIDMIATDHAPHHEKDKNTSYEKAAFGIVGLETAVALTITELVEEGILTPMQMIELMSSNPAKLLGIDRGTLGIGKMADITIIDPEELYSIDKNQFVSKAKNTPFHGKKVKGKVKYTIVEGNIVVENGSLIEGGQKI</sequence>
<dbReference type="Gene3D" id="2.30.40.10">
    <property type="entry name" value="Urease, subunit C, domain 1"/>
    <property type="match status" value="1"/>
</dbReference>
<feature type="binding site" evidence="7">
    <location>
        <begin position="62"/>
        <end position="64"/>
    </location>
    <ligand>
        <name>substrate</name>
    </ligand>
</feature>
<dbReference type="NCBIfam" id="TIGR00857">
    <property type="entry name" value="pyrC_multi"/>
    <property type="match status" value="1"/>
</dbReference>
<evidence type="ECO:0000256" key="3">
    <source>
        <dbReference type="ARBA" id="ARBA00022723"/>
    </source>
</evidence>
<evidence type="ECO:0000256" key="5">
    <source>
        <dbReference type="ARBA" id="ARBA00022833"/>
    </source>
</evidence>
<name>A0A0D8IC55_9CLOT</name>
<comment type="cofactor">
    <cofactor evidence="7">
        <name>Zn(2+)</name>
        <dbReference type="ChEBI" id="CHEBI:29105"/>
    </cofactor>
    <text evidence="7">Binds 2 Zn(2+) ions per subunit.</text>
</comment>
<dbReference type="SUPFAM" id="SSF51556">
    <property type="entry name" value="Metallo-dependent hydrolases"/>
    <property type="match status" value="1"/>
</dbReference>
<dbReference type="Pfam" id="PF07969">
    <property type="entry name" value="Amidohydro_3"/>
    <property type="match status" value="1"/>
</dbReference>
<feature type="binding site" evidence="7">
    <location>
        <position position="305"/>
    </location>
    <ligand>
        <name>Zn(2+)</name>
        <dbReference type="ChEBI" id="CHEBI:29105"/>
        <label>1</label>
    </ligand>
</feature>
<dbReference type="Proteomes" id="UP000035704">
    <property type="component" value="Chromosome"/>
</dbReference>
<organism evidence="10 11">
    <name type="scientific">Clostridium aceticum</name>
    <dbReference type="NCBI Taxonomy" id="84022"/>
    <lineage>
        <taxon>Bacteria</taxon>
        <taxon>Bacillati</taxon>
        <taxon>Bacillota</taxon>
        <taxon>Clostridia</taxon>
        <taxon>Eubacteriales</taxon>
        <taxon>Clostridiaceae</taxon>
        <taxon>Clostridium</taxon>
    </lineage>
</organism>
<feature type="binding site" evidence="7">
    <location>
        <begin position="323"/>
        <end position="324"/>
    </location>
    <ligand>
        <name>substrate</name>
    </ligand>
</feature>
<evidence type="ECO:0000313" key="10">
    <source>
        <dbReference type="EMBL" id="AKL96796.1"/>
    </source>
</evidence>
<feature type="active site" evidence="7">
    <location>
        <position position="305"/>
    </location>
</feature>
<evidence type="ECO:0000256" key="4">
    <source>
        <dbReference type="ARBA" id="ARBA00022801"/>
    </source>
</evidence>
<dbReference type="Pfam" id="PF12890">
    <property type="entry name" value="DHOase"/>
    <property type="match status" value="1"/>
</dbReference>
<evidence type="ECO:0000259" key="9">
    <source>
        <dbReference type="Pfam" id="PF12890"/>
    </source>
</evidence>
<evidence type="ECO:0000256" key="2">
    <source>
        <dbReference type="ARBA" id="ARBA00010286"/>
    </source>
</evidence>
<evidence type="ECO:0000256" key="6">
    <source>
        <dbReference type="ARBA" id="ARBA00022975"/>
    </source>
</evidence>
<dbReference type="GO" id="GO:0005737">
    <property type="term" value="C:cytoplasm"/>
    <property type="evidence" value="ECO:0007669"/>
    <property type="project" value="TreeGrafter"/>
</dbReference>
<feature type="binding site" evidence="7">
    <location>
        <position position="62"/>
    </location>
    <ligand>
        <name>Zn(2+)</name>
        <dbReference type="ChEBI" id="CHEBI:29105"/>
        <label>1</label>
    </ligand>
</feature>
<dbReference type="GO" id="GO:0004151">
    <property type="term" value="F:dihydroorotase activity"/>
    <property type="evidence" value="ECO:0007669"/>
    <property type="project" value="UniProtKB-UniRule"/>
</dbReference>
<dbReference type="Gene3D" id="3.20.20.140">
    <property type="entry name" value="Metal-dependent hydrolases"/>
    <property type="match status" value="1"/>
</dbReference>
<dbReference type="InterPro" id="IPR004722">
    <property type="entry name" value="DHOase"/>
</dbReference>
<feature type="binding site" evidence="7">
    <location>
        <position position="179"/>
    </location>
    <ligand>
        <name>Zn(2+)</name>
        <dbReference type="ChEBI" id="CHEBI:29105"/>
        <label>2</label>
    </ligand>
</feature>
<proteinExistence type="inferred from homology"/>
<dbReference type="AlphaFoldDB" id="A0A0D8IC55"/>
<gene>
    <name evidence="7 10" type="primary">pyrC</name>
    <name evidence="10" type="ORF">CACET_c33520</name>
</gene>
<dbReference type="GO" id="GO:0006145">
    <property type="term" value="P:purine nucleobase catabolic process"/>
    <property type="evidence" value="ECO:0007669"/>
    <property type="project" value="TreeGrafter"/>
</dbReference>